<evidence type="ECO:0000256" key="3">
    <source>
        <dbReference type="ARBA" id="ARBA00023127"/>
    </source>
</evidence>
<dbReference type="SUPFAM" id="SSF47954">
    <property type="entry name" value="Cyclin-like"/>
    <property type="match status" value="2"/>
</dbReference>
<comment type="similarity">
    <text evidence="1">Belongs to the cyclin family. Cyclin AB subfamily.</text>
</comment>
<dbReference type="InterPro" id="IPR048258">
    <property type="entry name" value="Cyclins_cyclin-box"/>
</dbReference>
<evidence type="ECO:0000256" key="4">
    <source>
        <dbReference type="ARBA" id="ARBA00023306"/>
    </source>
</evidence>
<keyword evidence="9" id="KW-1185">Reference proteome</keyword>
<dbReference type="Gene3D" id="1.10.472.10">
    <property type="entry name" value="Cyclin-like"/>
    <property type="match status" value="2"/>
</dbReference>
<dbReference type="GO" id="GO:0010332">
    <property type="term" value="P:response to gamma radiation"/>
    <property type="evidence" value="ECO:0007669"/>
    <property type="project" value="UniProtKB-ARBA"/>
</dbReference>
<keyword evidence="6" id="KW-0812">Transmembrane</keyword>
<dbReference type="Pfam" id="PF00134">
    <property type="entry name" value="Cyclin_N"/>
    <property type="match status" value="1"/>
</dbReference>
<proteinExistence type="inferred from homology"/>
<dbReference type="GO" id="GO:0016538">
    <property type="term" value="F:cyclin-dependent protein serine/threonine kinase regulator activity"/>
    <property type="evidence" value="ECO:0007669"/>
    <property type="project" value="InterPro"/>
</dbReference>
<name>A0A6J0PFG7_ELAGV</name>
<dbReference type="InterPro" id="IPR004367">
    <property type="entry name" value="Cyclin_C-dom"/>
</dbReference>
<dbReference type="PIRSF" id="PIRSF001771">
    <property type="entry name" value="Cyclin_A_B_D_E"/>
    <property type="match status" value="1"/>
</dbReference>
<evidence type="ECO:0000259" key="8">
    <source>
        <dbReference type="SMART" id="SM01332"/>
    </source>
</evidence>
<protein>
    <submittedName>
        <fullName evidence="10">G2/mitotic-specific cyclin S13-7 isoform X1</fullName>
    </submittedName>
</protein>
<gene>
    <name evidence="10" type="primary">LOC105037229</name>
</gene>
<evidence type="ECO:0000256" key="5">
    <source>
        <dbReference type="RuleBase" id="RU000383"/>
    </source>
</evidence>
<evidence type="ECO:0000259" key="7">
    <source>
        <dbReference type="SMART" id="SM00385"/>
    </source>
</evidence>
<dbReference type="GeneID" id="105037229"/>
<dbReference type="InterPro" id="IPR006671">
    <property type="entry name" value="Cyclin_N"/>
</dbReference>
<dbReference type="InterPro" id="IPR013763">
    <property type="entry name" value="Cyclin-like_dom"/>
</dbReference>
<dbReference type="Pfam" id="PF02984">
    <property type="entry name" value="Cyclin_C"/>
    <property type="match status" value="1"/>
</dbReference>
<dbReference type="InParanoid" id="A0A6J0PFG7"/>
<dbReference type="OrthoDB" id="5590282at2759"/>
<keyword evidence="2" id="KW-0132">Cell division</keyword>
<dbReference type="RefSeq" id="XP_019703333.1">
    <property type="nucleotide sequence ID" value="XM_019847774.1"/>
</dbReference>
<evidence type="ECO:0000313" key="10">
    <source>
        <dbReference type="RefSeq" id="XP_019703333.1"/>
    </source>
</evidence>
<dbReference type="SMART" id="SM01332">
    <property type="entry name" value="Cyclin_C"/>
    <property type="match status" value="1"/>
</dbReference>
<keyword evidence="6" id="KW-0472">Membrane</keyword>
<dbReference type="PANTHER" id="PTHR10177">
    <property type="entry name" value="CYCLINS"/>
    <property type="match status" value="1"/>
</dbReference>
<dbReference type="GO" id="GO:0051301">
    <property type="term" value="P:cell division"/>
    <property type="evidence" value="ECO:0007669"/>
    <property type="project" value="UniProtKB-KW"/>
</dbReference>
<sequence length="440" mass="49202">MALMHYVVVPQHQRGDGPIPTVKQKAAAGGDGKNRRALGDIGNPVMVRGVEGKAQPPISRPVTRWTAALRSLNYFKRIALSGLKHSIHSFLSRSSGAHLPANAKLATIATADKNPVVVAVDVAVGKGSAVEPEEIIGMSPDINEPKDQVHDIDALDANDQLAVVDYVEDIYKFYKLAENSNRPNDYMGSQVEINEEKRAILAEWLIEVHHKFGLMPEILYLTFYIFDRYLSMETVRRRELPLVGVSAMLIACKYEDIRAAEVSNFICLLDSAYSREQILSKEKEILSKLEWNLTVPTPYMFLMRFLKAAMADKEMEHMAFFFAELGLMHYSMIMYCPSLIAASAVYAARCTLKKTPFWSETLKHNTGFSELQLLDCAQHLVSFHSKAAETELKVVFSKYSSPQCGAVALHPPATKLIDELKAALIHDWVVQQLGRVGFKF</sequence>
<evidence type="ECO:0000313" key="9">
    <source>
        <dbReference type="Proteomes" id="UP000504607"/>
    </source>
</evidence>
<keyword evidence="4" id="KW-0131">Cell cycle</keyword>
<dbReference type="InterPro" id="IPR046965">
    <property type="entry name" value="Cyclin_A/B-like"/>
</dbReference>
<dbReference type="CDD" id="cd20511">
    <property type="entry name" value="CYCLIN_AtCycB-like_rpt2"/>
    <property type="match status" value="1"/>
</dbReference>
<dbReference type="SMART" id="SM00385">
    <property type="entry name" value="CYCLIN"/>
    <property type="match status" value="2"/>
</dbReference>
<dbReference type="PROSITE" id="PS00292">
    <property type="entry name" value="CYCLINS"/>
    <property type="match status" value="1"/>
</dbReference>
<dbReference type="GO" id="GO:0044772">
    <property type="term" value="P:mitotic cell cycle phase transition"/>
    <property type="evidence" value="ECO:0007669"/>
    <property type="project" value="InterPro"/>
</dbReference>
<dbReference type="InterPro" id="IPR036915">
    <property type="entry name" value="Cyclin-like_sf"/>
</dbReference>
<evidence type="ECO:0000256" key="6">
    <source>
        <dbReference type="SAM" id="Phobius"/>
    </source>
</evidence>
<dbReference type="FunFam" id="1.10.472.10:FF:000032">
    <property type="entry name" value="G2/mitotic-specific cyclin-1"/>
    <property type="match status" value="1"/>
</dbReference>
<keyword evidence="6" id="KW-1133">Transmembrane helix</keyword>
<evidence type="ECO:0000256" key="1">
    <source>
        <dbReference type="ARBA" id="ARBA00006955"/>
    </source>
</evidence>
<feature type="domain" description="Cyclin-like" evidence="7">
    <location>
        <begin position="300"/>
        <end position="382"/>
    </location>
</feature>
<feature type="transmembrane region" description="Helical" evidence="6">
    <location>
        <begin position="327"/>
        <end position="348"/>
    </location>
</feature>
<keyword evidence="3 5" id="KW-0195">Cyclin</keyword>
<evidence type="ECO:0000256" key="2">
    <source>
        <dbReference type="ARBA" id="ARBA00022618"/>
    </source>
</evidence>
<organism evidence="9 10">
    <name type="scientific">Elaeis guineensis var. tenera</name>
    <name type="common">Oil palm</name>
    <dbReference type="NCBI Taxonomy" id="51953"/>
    <lineage>
        <taxon>Eukaryota</taxon>
        <taxon>Viridiplantae</taxon>
        <taxon>Streptophyta</taxon>
        <taxon>Embryophyta</taxon>
        <taxon>Tracheophyta</taxon>
        <taxon>Spermatophyta</taxon>
        <taxon>Magnoliopsida</taxon>
        <taxon>Liliopsida</taxon>
        <taxon>Arecaceae</taxon>
        <taxon>Arecoideae</taxon>
        <taxon>Cocoseae</taxon>
        <taxon>Elaeidinae</taxon>
        <taxon>Elaeis</taxon>
    </lineage>
</organism>
<reference evidence="10" key="1">
    <citation type="submission" date="2025-08" db="UniProtKB">
        <authorList>
            <consortium name="RefSeq"/>
        </authorList>
    </citation>
    <scope>IDENTIFICATION</scope>
</reference>
<feature type="domain" description="Cyclin C-terminal" evidence="8">
    <location>
        <begin position="296"/>
        <end position="413"/>
    </location>
</feature>
<feature type="domain" description="Cyclin-like" evidence="7">
    <location>
        <begin position="203"/>
        <end position="287"/>
    </location>
</feature>
<dbReference type="Proteomes" id="UP000504607">
    <property type="component" value="Unplaced"/>
</dbReference>
<dbReference type="AlphaFoldDB" id="A0A6J0PFG7"/>
<accession>A0A6J0PFG7</accession>
<dbReference type="InterPro" id="IPR039361">
    <property type="entry name" value="Cyclin"/>
</dbReference>